<dbReference type="GO" id="GO:0005634">
    <property type="term" value="C:nucleus"/>
    <property type="evidence" value="ECO:0000318"/>
    <property type="project" value="GO_Central"/>
</dbReference>
<gene>
    <name evidence="11" type="ORF">TVAG_481990</name>
</gene>
<dbReference type="GO" id="GO:0046872">
    <property type="term" value="F:metal ion binding"/>
    <property type="evidence" value="ECO:0007669"/>
    <property type="project" value="UniProtKB-KW"/>
</dbReference>
<dbReference type="SMART" id="SM00156">
    <property type="entry name" value="PP2Ac"/>
    <property type="match status" value="1"/>
</dbReference>
<evidence type="ECO:0000256" key="9">
    <source>
        <dbReference type="SAM" id="MobiDB-lite"/>
    </source>
</evidence>
<reference evidence="11" key="1">
    <citation type="submission" date="2006-10" db="EMBL/GenBank/DDBJ databases">
        <authorList>
            <person name="Amadeo P."/>
            <person name="Zhao Q."/>
            <person name="Wortman J."/>
            <person name="Fraser-Liggett C."/>
            <person name="Carlton J."/>
        </authorList>
    </citation>
    <scope>NUCLEOTIDE SEQUENCE</scope>
    <source>
        <strain evidence="11">G3</strain>
    </source>
</reference>
<dbReference type="PROSITE" id="PS00125">
    <property type="entry name" value="SER_THR_PHOSPHATASE"/>
    <property type="match status" value="1"/>
</dbReference>
<dbReference type="KEGG" id="tva:4767856"/>
<dbReference type="EMBL" id="DS113347">
    <property type="protein sequence ID" value="EAY09925.1"/>
    <property type="molecule type" value="Genomic_DNA"/>
</dbReference>
<comment type="catalytic activity">
    <reaction evidence="6">
        <text>O-phospho-L-seryl-[protein] + H2O = L-seryl-[protein] + phosphate</text>
        <dbReference type="Rhea" id="RHEA:20629"/>
        <dbReference type="Rhea" id="RHEA-COMP:9863"/>
        <dbReference type="Rhea" id="RHEA-COMP:11604"/>
        <dbReference type="ChEBI" id="CHEBI:15377"/>
        <dbReference type="ChEBI" id="CHEBI:29999"/>
        <dbReference type="ChEBI" id="CHEBI:43474"/>
        <dbReference type="ChEBI" id="CHEBI:83421"/>
        <dbReference type="EC" id="3.1.3.16"/>
    </reaction>
</comment>
<dbReference type="RefSeq" id="XP_001322148.1">
    <property type="nucleotide sequence ID" value="XM_001322113.1"/>
</dbReference>
<dbReference type="VEuPathDB" id="TrichDB:TVAG_481990"/>
<dbReference type="Pfam" id="PF00149">
    <property type="entry name" value="Metallophos"/>
    <property type="match status" value="1"/>
</dbReference>
<dbReference type="Pfam" id="PF16891">
    <property type="entry name" value="STPPase_N"/>
    <property type="match status" value="1"/>
</dbReference>
<dbReference type="FunFam" id="3.60.21.10:FF:000145">
    <property type="entry name" value="Serine/threonine-protein phosphatase"/>
    <property type="match status" value="1"/>
</dbReference>
<comment type="cofactor">
    <cofactor evidence="1">
        <name>Mn(2+)</name>
        <dbReference type="ChEBI" id="CHEBI:29035"/>
    </cofactor>
</comment>
<dbReference type="InterPro" id="IPR006186">
    <property type="entry name" value="Ser/Thr-sp_prot-phosphatase"/>
</dbReference>
<dbReference type="eggNOG" id="KOG0374">
    <property type="taxonomic scope" value="Eukaryota"/>
</dbReference>
<dbReference type="OrthoDB" id="10259668at2759"/>
<name>A2EBK8_TRIV3</name>
<evidence type="ECO:0000256" key="3">
    <source>
        <dbReference type="ARBA" id="ARBA00022801"/>
    </source>
</evidence>
<evidence type="ECO:0000313" key="12">
    <source>
        <dbReference type="Proteomes" id="UP000001542"/>
    </source>
</evidence>
<dbReference type="STRING" id="5722.A2EBK8"/>
<proteinExistence type="inferred from homology"/>
<accession>A2EBK8</accession>
<dbReference type="SMR" id="A2EBK8"/>
<dbReference type="PRINTS" id="PR00114">
    <property type="entry name" value="STPHPHTASE"/>
</dbReference>
<dbReference type="GO" id="GO:0004722">
    <property type="term" value="F:protein serine/threonine phosphatase activity"/>
    <property type="evidence" value="ECO:0000318"/>
    <property type="project" value="GO_Central"/>
</dbReference>
<dbReference type="Proteomes" id="UP000001542">
    <property type="component" value="Unassembled WGS sequence"/>
</dbReference>
<sequence>MKEAREAADEIINLLTRSKGTPPKLQNQTILTILNASKELFMKEPNILELRTPINVVGDIHGQFPDLMTVFQDGEFPPNSRYLFLGDYVDRGTQSLEVICLLFALKVRYPNHMFLLRGNHETKEMTEEYGFAVECSSKQNKATYMEFINVFDTLPLAALINNSYFCVHGGLTPDLHDLEQIRALPRPTQIQEHGFLADLVWSDPAKDVEDFAPSERGLTVKWGQKPAQQFMEANNLTKIIRAHQMAEEGIEYPFAPDYSVITVFSAPWYAGEFKNKGGFLKIDKNNHIDPIMIKHNDKAPPVTFAQYVPNKNEGKGKGKGGKEGKKGKRK</sequence>
<dbReference type="SUPFAM" id="SSF56300">
    <property type="entry name" value="Metallo-dependent phosphatases"/>
    <property type="match status" value="1"/>
</dbReference>
<dbReference type="AlphaFoldDB" id="A2EBK8"/>
<evidence type="ECO:0000256" key="2">
    <source>
        <dbReference type="ARBA" id="ARBA00022723"/>
    </source>
</evidence>
<dbReference type="InterPro" id="IPR050341">
    <property type="entry name" value="PP1_catalytic_subunit"/>
</dbReference>
<comment type="similarity">
    <text evidence="8">Belongs to the PPP phosphatase family.</text>
</comment>
<dbReference type="PANTHER" id="PTHR11668:SF300">
    <property type="entry name" value="SERINE_THREONINE-PROTEIN PHOSPHATASE"/>
    <property type="match status" value="1"/>
</dbReference>
<keyword evidence="2" id="KW-0479">Metal-binding</keyword>
<evidence type="ECO:0000313" key="11">
    <source>
        <dbReference type="EMBL" id="EAY09925.1"/>
    </source>
</evidence>
<organism evidence="11 12">
    <name type="scientific">Trichomonas vaginalis (strain ATCC PRA-98 / G3)</name>
    <dbReference type="NCBI Taxonomy" id="412133"/>
    <lineage>
        <taxon>Eukaryota</taxon>
        <taxon>Metamonada</taxon>
        <taxon>Parabasalia</taxon>
        <taxon>Trichomonadida</taxon>
        <taxon>Trichomonadidae</taxon>
        <taxon>Trichomonas</taxon>
    </lineage>
</organism>
<reference evidence="11" key="2">
    <citation type="journal article" date="2007" name="Science">
        <title>Draft genome sequence of the sexually transmitted pathogen Trichomonas vaginalis.</title>
        <authorList>
            <person name="Carlton J.M."/>
            <person name="Hirt R.P."/>
            <person name="Silva J.C."/>
            <person name="Delcher A.L."/>
            <person name="Schatz M."/>
            <person name="Zhao Q."/>
            <person name="Wortman J.R."/>
            <person name="Bidwell S.L."/>
            <person name="Alsmark U.C.M."/>
            <person name="Besteiro S."/>
            <person name="Sicheritz-Ponten T."/>
            <person name="Noel C.J."/>
            <person name="Dacks J.B."/>
            <person name="Foster P.G."/>
            <person name="Simillion C."/>
            <person name="Van de Peer Y."/>
            <person name="Miranda-Saavedra D."/>
            <person name="Barton G.J."/>
            <person name="Westrop G.D."/>
            <person name="Mueller S."/>
            <person name="Dessi D."/>
            <person name="Fiori P.L."/>
            <person name="Ren Q."/>
            <person name="Paulsen I."/>
            <person name="Zhang H."/>
            <person name="Bastida-Corcuera F.D."/>
            <person name="Simoes-Barbosa A."/>
            <person name="Brown M.T."/>
            <person name="Hayes R.D."/>
            <person name="Mukherjee M."/>
            <person name="Okumura C.Y."/>
            <person name="Schneider R."/>
            <person name="Smith A.J."/>
            <person name="Vanacova S."/>
            <person name="Villalvazo M."/>
            <person name="Haas B.J."/>
            <person name="Pertea M."/>
            <person name="Feldblyum T.V."/>
            <person name="Utterback T.R."/>
            <person name="Shu C.L."/>
            <person name="Osoegawa K."/>
            <person name="de Jong P.J."/>
            <person name="Hrdy I."/>
            <person name="Horvathova L."/>
            <person name="Zubacova Z."/>
            <person name="Dolezal P."/>
            <person name="Malik S.B."/>
            <person name="Logsdon J.M. Jr."/>
            <person name="Henze K."/>
            <person name="Gupta A."/>
            <person name="Wang C.C."/>
            <person name="Dunne R.L."/>
            <person name="Upcroft J.A."/>
            <person name="Upcroft P."/>
            <person name="White O."/>
            <person name="Salzberg S.L."/>
            <person name="Tang P."/>
            <person name="Chiu C.-H."/>
            <person name="Lee Y.-S."/>
            <person name="Embley T.M."/>
            <person name="Coombs G.H."/>
            <person name="Mottram J.C."/>
            <person name="Tachezy J."/>
            <person name="Fraser-Liggett C.M."/>
            <person name="Johnson P.J."/>
        </authorList>
    </citation>
    <scope>NUCLEOTIDE SEQUENCE [LARGE SCALE GENOMIC DNA]</scope>
    <source>
        <strain evidence="11">G3</strain>
    </source>
</reference>
<keyword evidence="12" id="KW-1185">Reference proteome</keyword>
<dbReference type="InterPro" id="IPR004843">
    <property type="entry name" value="Calcineurin-like_PHP"/>
</dbReference>
<feature type="compositionally biased region" description="Basic and acidic residues" evidence="9">
    <location>
        <begin position="312"/>
        <end position="324"/>
    </location>
</feature>
<protein>
    <recommendedName>
        <fullName evidence="8">Serine/threonine-protein phosphatase</fullName>
        <ecNumber evidence="8">3.1.3.16</ecNumber>
    </recommendedName>
</protein>
<dbReference type="PANTHER" id="PTHR11668">
    <property type="entry name" value="SERINE/THREONINE PROTEIN PHOSPHATASE"/>
    <property type="match status" value="1"/>
</dbReference>
<comment type="catalytic activity">
    <reaction evidence="7 8">
        <text>O-phospho-L-threonyl-[protein] + H2O = L-threonyl-[protein] + phosphate</text>
        <dbReference type="Rhea" id="RHEA:47004"/>
        <dbReference type="Rhea" id="RHEA-COMP:11060"/>
        <dbReference type="Rhea" id="RHEA-COMP:11605"/>
        <dbReference type="ChEBI" id="CHEBI:15377"/>
        <dbReference type="ChEBI" id="CHEBI:30013"/>
        <dbReference type="ChEBI" id="CHEBI:43474"/>
        <dbReference type="ChEBI" id="CHEBI:61977"/>
        <dbReference type="EC" id="3.1.3.16"/>
    </reaction>
</comment>
<keyword evidence="5" id="KW-0464">Manganese</keyword>
<dbReference type="EC" id="3.1.3.16" evidence="8"/>
<dbReference type="GO" id="GO:0005737">
    <property type="term" value="C:cytoplasm"/>
    <property type="evidence" value="ECO:0000318"/>
    <property type="project" value="GO_Central"/>
</dbReference>
<dbReference type="InterPro" id="IPR029052">
    <property type="entry name" value="Metallo-depent_PP-like"/>
</dbReference>
<dbReference type="VEuPathDB" id="TrichDB:TVAGG3_0588350"/>
<dbReference type="InParanoid" id="A2EBK8"/>
<keyword evidence="4" id="KW-0904">Protein phosphatase</keyword>
<dbReference type="InterPro" id="IPR031675">
    <property type="entry name" value="STPPase_N"/>
</dbReference>
<dbReference type="OMA" id="HEDYNTT"/>
<evidence type="ECO:0000256" key="5">
    <source>
        <dbReference type="ARBA" id="ARBA00023211"/>
    </source>
</evidence>
<dbReference type="Gene3D" id="3.60.21.10">
    <property type="match status" value="1"/>
</dbReference>
<evidence type="ECO:0000256" key="6">
    <source>
        <dbReference type="ARBA" id="ARBA00047761"/>
    </source>
</evidence>
<evidence type="ECO:0000259" key="10">
    <source>
        <dbReference type="PROSITE" id="PS00125"/>
    </source>
</evidence>
<evidence type="ECO:0000256" key="1">
    <source>
        <dbReference type="ARBA" id="ARBA00001936"/>
    </source>
</evidence>
<evidence type="ECO:0000256" key="4">
    <source>
        <dbReference type="ARBA" id="ARBA00022912"/>
    </source>
</evidence>
<feature type="region of interest" description="Disordered" evidence="9">
    <location>
        <begin position="306"/>
        <end position="330"/>
    </location>
</feature>
<feature type="domain" description="Serine/threonine specific protein phosphatases" evidence="10">
    <location>
        <begin position="116"/>
        <end position="121"/>
    </location>
</feature>
<keyword evidence="3 8" id="KW-0378">Hydrolase</keyword>
<evidence type="ECO:0000256" key="8">
    <source>
        <dbReference type="RuleBase" id="RU004273"/>
    </source>
</evidence>
<evidence type="ECO:0000256" key="7">
    <source>
        <dbReference type="ARBA" id="ARBA00048336"/>
    </source>
</evidence>